<dbReference type="Pfam" id="PF14380">
    <property type="entry name" value="WAK_assoc"/>
    <property type="match status" value="1"/>
</dbReference>
<evidence type="ECO:0000256" key="15">
    <source>
        <dbReference type="ARBA" id="ARBA00047899"/>
    </source>
</evidence>
<feature type="compositionally biased region" description="Polar residues" evidence="18">
    <location>
        <begin position="367"/>
        <end position="386"/>
    </location>
</feature>
<name>A0AAV6M874_9ROSI</name>
<dbReference type="PANTHER" id="PTHR46279">
    <property type="entry name" value="RING/U-BOX SUPERFAMILY PROTEIN"/>
    <property type="match status" value="1"/>
</dbReference>
<evidence type="ECO:0000256" key="16">
    <source>
        <dbReference type="ARBA" id="ARBA00048679"/>
    </source>
</evidence>
<protein>
    <submittedName>
        <fullName evidence="22">RING-H2 finger protein ATL22</fullName>
    </submittedName>
</protein>
<evidence type="ECO:0000256" key="9">
    <source>
        <dbReference type="ARBA" id="ARBA00022786"/>
    </source>
</evidence>
<evidence type="ECO:0000313" key="22">
    <source>
        <dbReference type="EMBL" id="KAG6577141.1"/>
    </source>
</evidence>
<sequence length="434" mass="47787">MAPSKFSVAILLLLLRLLILDGAESQFLCKSSSCSGVSLPAVRFPFRLKNSQDSRCGFQPDFDLFCNNRSQTILTLPNAGDLVVEFIDYRFQRLWINDPDQCFPRRLVVNSFDLENSPFVSKYRLEEYTVLNCSYYVDTLPFDRVRKIKCMSGRNHSVINVPNRDLKAVFAFLPSPCNVIATKRLPLTGMELEEGMVVNWSEPDCGYCEMRGGDCGFKSNSSAEIECFNLPNGGIPRGAKYGLIIGVAIPGVLFLLGLVCFICGKFKAFARLNSPSSYLSPSMGRQPTSAVAGLDGPTIESFPKTILGQSRRLPKPSDTTCAICLSEYQPKEAIRTIPDCGHFFHANCVDEWLKLNATCPVCRSSPEDSSATSTPSQTVSMSMPTSPGATLRFRHCSSGLLPSPPPSSRSLSSSHSAEKQASNLRKLINYMTVL</sequence>
<dbReference type="PROSITE" id="PS50089">
    <property type="entry name" value="ZF_RING_2"/>
    <property type="match status" value="1"/>
</dbReference>
<evidence type="ECO:0000313" key="23">
    <source>
        <dbReference type="Proteomes" id="UP000685013"/>
    </source>
</evidence>
<keyword evidence="6" id="KW-0479">Metal-binding</keyword>
<evidence type="ECO:0000256" key="8">
    <source>
        <dbReference type="ARBA" id="ARBA00022771"/>
    </source>
</evidence>
<dbReference type="EMBL" id="JAGKQH010000016">
    <property type="protein sequence ID" value="KAG6577141.1"/>
    <property type="molecule type" value="Genomic_DNA"/>
</dbReference>
<dbReference type="SMART" id="SM00184">
    <property type="entry name" value="RING"/>
    <property type="match status" value="1"/>
</dbReference>
<comment type="catalytic activity">
    <reaction evidence="1">
        <text>S-ubiquitinyl-[E2 ubiquitin-conjugating enzyme]-L-cysteine + [acceptor protein]-L-lysine = [E2 ubiquitin-conjugating enzyme]-L-cysteine + N(6)-ubiquitinyl-[acceptor protein]-L-lysine.</text>
        <dbReference type="EC" id="2.3.2.27"/>
    </reaction>
</comment>
<keyword evidence="12 19" id="KW-0472">Membrane</keyword>
<evidence type="ECO:0000256" key="7">
    <source>
        <dbReference type="ARBA" id="ARBA00022729"/>
    </source>
</evidence>
<keyword evidence="9" id="KW-0833">Ubl conjugation pathway</keyword>
<dbReference type="InterPro" id="IPR025287">
    <property type="entry name" value="WAK_GUB"/>
</dbReference>
<keyword evidence="8 17" id="KW-0863">Zinc-finger</keyword>
<evidence type="ECO:0000256" key="4">
    <source>
        <dbReference type="ARBA" id="ARBA00022679"/>
    </source>
</evidence>
<evidence type="ECO:0000256" key="13">
    <source>
        <dbReference type="ARBA" id="ARBA00023180"/>
    </source>
</evidence>
<feature type="region of interest" description="Disordered" evidence="18">
    <location>
        <begin position="364"/>
        <end position="386"/>
    </location>
</feature>
<dbReference type="Pfam" id="PF13947">
    <property type="entry name" value="GUB_WAK_bind"/>
    <property type="match status" value="1"/>
</dbReference>
<evidence type="ECO:0000256" key="2">
    <source>
        <dbReference type="ARBA" id="ARBA00004167"/>
    </source>
</evidence>
<evidence type="ECO:0000256" key="17">
    <source>
        <dbReference type="PROSITE-ProRule" id="PRU00175"/>
    </source>
</evidence>
<accession>A0AAV6M874</accession>
<evidence type="ECO:0000256" key="1">
    <source>
        <dbReference type="ARBA" id="ARBA00000900"/>
    </source>
</evidence>
<dbReference type="GO" id="GO:0030247">
    <property type="term" value="F:polysaccharide binding"/>
    <property type="evidence" value="ECO:0007669"/>
    <property type="project" value="InterPro"/>
</dbReference>
<evidence type="ECO:0000256" key="12">
    <source>
        <dbReference type="ARBA" id="ARBA00023136"/>
    </source>
</evidence>
<evidence type="ECO:0000259" key="21">
    <source>
        <dbReference type="PROSITE" id="PS50089"/>
    </source>
</evidence>
<evidence type="ECO:0000256" key="6">
    <source>
        <dbReference type="ARBA" id="ARBA00022723"/>
    </source>
</evidence>
<dbReference type="InterPro" id="IPR032872">
    <property type="entry name" value="WAK_assoc_C"/>
</dbReference>
<keyword evidence="13" id="KW-0325">Glycoprotein</keyword>
<feature type="signal peptide" evidence="20">
    <location>
        <begin position="1"/>
        <end position="25"/>
    </location>
</feature>
<reference evidence="22 23" key="1">
    <citation type="journal article" date="2021" name="Hortic Res">
        <title>The domestication of Cucurbita argyrosperma as revealed by the genome of its wild relative.</title>
        <authorList>
            <person name="Barrera-Redondo J."/>
            <person name="Sanchez-de la Vega G."/>
            <person name="Aguirre-Liguori J.A."/>
            <person name="Castellanos-Morales G."/>
            <person name="Gutierrez-Guerrero Y.T."/>
            <person name="Aguirre-Dugua X."/>
            <person name="Aguirre-Planter E."/>
            <person name="Tenaillon M.I."/>
            <person name="Lira-Saade R."/>
            <person name="Eguiarte L.E."/>
        </authorList>
    </citation>
    <scope>NUCLEOTIDE SEQUENCE [LARGE SCALE GENOMIC DNA]</scope>
    <source>
        <strain evidence="22">JBR-2021</strain>
    </source>
</reference>
<comment type="subcellular location">
    <subcellularLocation>
        <location evidence="2">Membrane</location>
        <topology evidence="2">Single-pass membrane protein</topology>
    </subcellularLocation>
</comment>
<feature type="non-terminal residue" evidence="22">
    <location>
        <position position="1"/>
    </location>
</feature>
<evidence type="ECO:0000256" key="18">
    <source>
        <dbReference type="SAM" id="MobiDB-lite"/>
    </source>
</evidence>
<dbReference type="GO" id="GO:0004674">
    <property type="term" value="F:protein serine/threonine kinase activity"/>
    <property type="evidence" value="ECO:0007669"/>
    <property type="project" value="UniProtKB-EC"/>
</dbReference>
<keyword evidence="11 19" id="KW-1133">Transmembrane helix</keyword>
<evidence type="ECO:0000256" key="11">
    <source>
        <dbReference type="ARBA" id="ARBA00022989"/>
    </source>
</evidence>
<comment type="catalytic activity">
    <reaction evidence="15">
        <text>L-threonyl-[protein] + ATP = O-phospho-L-threonyl-[protein] + ADP + H(+)</text>
        <dbReference type="Rhea" id="RHEA:46608"/>
        <dbReference type="Rhea" id="RHEA-COMP:11060"/>
        <dbReference type="Rhea" id="RHEA-COMP:11605"/>
        <dbReference type="ChEBI" id="CHEBI:15378"/>
        <dbReference type="ChEBI" id="CHEBI:30013"/>
        <dbReference type="ChEBI" id="CHEBI:30616"/>
        <dbReference type="ChEBI" id="CHEBI:61977"/>
        <dbReference type="ChEBI" id="CHEBI:456216"/>
        <dbReference type="EC" id="2.7.11.1"/>
    </reaction>
</comment>
<evidence type="ECO:0000256" key="10">
    <source>
        <dbReference type="ARBA" id="ARBA00022833"/>
    </source>
</evidence>
<keyword evidence="10" id="KW-0862">Zinc</keyword>
<keyword evidence="23" id="KW-1185">Reference proteome</keyword>
<dbReference type="AlphaFoldDB" id="A0AAV6M874"/>
<dbReference type="GO" id="GO:0061630">
    <property type="term" value="F:ubiquitin protein ligase activity"/>
    <property type="evidence" value="ECO:0007669"/>
    <property type="project" value="UniProtKB-EC"/>
</dbReference>
<gene>
    <name evidence="22" type="primary">ATL22</name>
    <name evidence="22" type="ORF">SDJN03_24715</name>
</gene>
<evidence type="ECO:0000256" key="5">
    <source>
        <dbReference type="ARBA" id="ARBA00022692"/>
    </source>
</evidence>
<dbReference type="GO" id="GO:0016020">
    <property type="term" value="C:membrane"/>
    <property type="evidence" value="ECO:0007669"/>
    <property type="project" value="UniProtKB-SubCell"/>
</dbReference>
<dbReference type="Proteomes" id="UP000685013">
    <property type="component" value="Chromosome 16"/>
</dbReference>
<dbReference type="InterPro" id="IPR001841">
    <property type="entry name" value="Znf_RING"/>
</dbReference>
<dbReference type="Pfam" id="PF13639">
    <property type="entry name" value="zf-RING_2"/>
    <property type="match status" value="1"/>
</dbReference>
<evidence type="ECO:0000256" key="3">
    <source>
        <dbReference type="ARBA" id="ARBA00004906"/>
    </source>
</evidence>
<comment type="catalytic activity">
    <reaction evidence="16">
        <text>L-seryl-[protein] + ATP = O-phospho-L-seryl-[protein] + ADP + H(+)</text>
        <dbReference type="Rhea" id="RHEA:17989"/>
        <dbReference type="Rhea" id="RHEA-COMP:9863"/>
        <dbReference type="Rhea" id="RHEA-COMP:11604"/>
        <dbReference type="ChEBI" id="CHEBI:15378"/>
        <dbReference type="ChEBI" id="CHEBI:29999"/>
        <dbReference type="ChEBI" id="CHEBI:30616"/>
        <dbReference type="ChEBI" id="CHEBI:83421"/>
        <dbReference type="ChEBI" id="CHEBI:456216"/>
        <dbReference type="EC" id="2.7.11.1"/>
    </reaction>
</comment>
<feature type="transmembrane region" description="Helical" evidence="19">
    <location>
        <begin position="241"/>
        <end position="264"/>
    </location>
</feature>
<keyword evidence="4" id="KW-0808">Transferase</keyword>
<evidence type="ECO:0000256" key="20">
    <source>
        <dbReference type="SAM" id="SignalP"/>
    </source>
</evidence>
<dbReference type="CDD" id="cd16461">
    <property type="entry name" value="RING-H2_EL5-like"/>
    <property type="match status" value="1"/>
</dbReference>
<comment type="pathway">
    <text evidence="3">Protein modification; protein ubiquitination.</text>
</comment>
<keyword evidence="5 19" id="KW-0812">Transmembrane</keyword>
<proteinExistence type="inferred from homology"/>
<evidence type="ECO:0000256" key="19">
    <source>
        <dbReference type="SAM" id="Phobius"/>
    </source>
</evidence>
<dbReference type="GO" id="GO:0008270">
    <property type="term" value="F:zinc ion binding"/>
    <property type="evidence" value="ECO:0007669"/>
    <property type="project" value="UniProtKB-KW"/>
</dbReference>
<dbReference type="InterPro" id="IPR046948">
    <property type="entry name" value="ATL20-22-like"/>
</dbReference>
<feature type="domain" description="RING-type" evidence="21">
    <location>
        <begin position="321"/>
        <end position="363"/>
    </location>
</feature>
<keyword evidence="7 20" id="KW-0732">Signal</keyword>
<comment type="caution">
    <text evidence="22">The sequence shown here is derived from an EMBL/GenBank/DDBJ whole genome shotgun (WGS) entry which is preliminary data.</text>
</comment>
<comment type="similarity">
    <text evidence="14">Belongs to the RING-type zinc finger family. ATL subfamily.</text>
</comment>
<feature type="chain" id="PRO_5043406165" evidence="20">
    <location>
        <begin position="26"/>
        <end position="434"/>
    </location>
</feature>
<organism evidence="22 23">
    <name type="scientific">Cucurbita argyrosperma subsp. sororia</name>
    <dbReference type="NCBI Taxonomy" id="37648"/>
    <lineage>
        <taxon>Eukaryota</taxon>
        <taxon>Viridiplantae</taxon>
        <taxon>Streptophyta</taxon>
        <taxon>Embryophyta</taxon>
        <taxon>Tracheophyta</taxon>
        <taxon>Spermatophyta</taxon>
        <taxon>Magnoliopsida</taxon>
        <taxon>eudicotyledons</taxon>
        <taxon>Gunneridae</taxon>
        <taxon>Pentapetalae</taxon>
        <taxon>rosids</taxon>
        <taxon>fabids</taxon>
        <taxon>Cucurbitales</taxon>
        <taxon>Cucurbitaceae</taxon>
        <taxon>Cucurbiteae</taxon>
        <taxon>Cucurbita</taxon>
    </lineage>
</organism>
<evidence type="ECO:0000256" key="14">
    <source>
        <dbReference type="ARBA" id="ARBA00024209"/>
    </source>
</evidence>
<dbReference type="PANTHER" id="PTHR46279:SF31">
    <property type="entry name" value="RING-H2 FINGER PROTEIN ATL20-LIKE ISOFORM X1"/>
    <property type="match status" value="1"/>
</dbReference>